<dbReference type="GO" id="GO:0043418">
    <property type="term" value="P:homocysteine catabolic process"/>
    <property type="evidence" value="ECO:0007669"/>
    <property type="project" value="TreeGrafter"/>
</dbReference>
<keyword evidence="4 8" id="KW-0031">Aminopeptidase</keyword>
<evidence type="ECO:0000256" key="5">
    <source>
        <dbReference type="PIRSR" id="PIRSR005700-1"/>
    </source>
</evidence>
<sequence>MKKTIFAVGMLFAMTMSATIHAQDSEKKDNEEGFVFTTVKENPITSVKNQNRAGTCWCYSTMAFLESELLRMGKGEYDLSEMYIVYNTYLDRADAAVRTHGDVSFSQGGSFYDVMYGMKTFGLVPEAEMRPGVMYGDTLSNHTELSALTDAMVAAVAKGRLRKLQSDDNNAMLWKKAVAAVHEIYLGKAPEKFTYKGKEYTPKSFYESTGLNPSDYVSLTSYTHRPFYTEFPIEVQDNWRHGMSYNLPIDELMEVFDNAVNTGYTIAWGADVSEAGFTRDGVAVMPDGEKIQELSGSDMAHWLKMKPEEKKLNTKPQPQKWCTQAERQLAYDNYETTDDHGMQIYGIAKDQEGNDYYMVKNSWGTDNKYKGTWYASKAFVRYKTMNIVVHKDALPKAIKAKLGIK</sequence>
<feature type="signal peptide" evidence="6">
    <location>
        <begin position="1"/>
        <end position="22"/>
    </location>
</feature>
<evidence type="ECO:0000313" key="10">
    <source>
        <dbReference type="Proteomes" id="UP000629596"/>
    </source>
</evidence>
<dbReference type="PROSITE" id="PS00139">
    <property type="entry name" value="THIOL_PROTEASE_CYS"/>
    <property type="match status" value="1"/>
</dbReference>
<comment type="similarity">
    <text evidence="4">Belongs to the peptidase C1 family.</text>
</comment>
<feature type="active site" evidence="5">
    <location>
        <position position="361"/>
    </location>
</feature>
<name>A0A3D8HJD9_9BACT</name>
<dbReference type="Gene3D" id="3.90.70.10">
    <property type="entry name" value="Cysteine proteinases"/>
    <property type="match status" value="1"/>
</dbReference>
<reference evidence="7 10" key="2">
    <citation type="submission" date="2020-08" db="EMBL/GenBank/DDBJ databases">
        <title>Genome public.</title>
        <authorList>
            <person name="Liu C."/>
            <person name="Sun Q."/>
        </authorList>
    </citation>
    <scope>NUCLEOTIDE SEQUENCE [LARGE SCALE GENOMIC DNA]</scope>
    <source>
        <strain evidence="7 10">426_9</strain>
    </source>
</reference>
<reference evidence="8 9" key="1">
    <citation type="submission" date="2018-07" db="EMBL/GenBank/DDBJ databases">
        <title>Parabacteroides acidifaciens nov. sp., isolated from human feces.</title>
        <authorList>
            <person name="Wang Y.J."/>
        </authorList>
    </citation>
    <scope>NUCLEOTIDE SEQUENCE [LARGE SCALE GENOMIC DNA]</scope>
    <source>
        <strain evidence="8 9">426-9</strain>
    </source>
</reference>
<dbReference type="SUPFAM" id="SSF54001">
    <property type="entry name" value="Cysteine proteinases"/>
    <property type="match status" value="1"/>
</dbReference>
<evidence type="ECO:0000256" key="4">
    <source>
        <dbReference type="PIRNR" id="PIRNR005700"/>
    </source>
</evidence>
<feature type="active site" evidence="5">
    <location>
        <position position="340"/>
    </location>
</feature>
<feature type="chain" id="PRO_5017713723" description="Aminopeptidase" evidence="6">
    <location>
        <begin position="23"/>
        <end position="405"/>
    </location>
</feature>
<keyword evidence="6" id="KW-0732">Signal</keyword>
<keyword evidence="2 4" id="KW-0378">Hydrolase</keyword>
<dbReference type="InterPro" id="IPR038765">
    <property type="entry name" value="Papain-like_cys_pep_sf"/>
</dbReference>
<dbReference type="EMBL" id="JACRTI010000002">
    <property type="protein sequence ID" value="MBC8600364.1"/>
    <property type="molecule type" value="Genomic_DNA"/>
</dbReference>
<evidence type="ECO:0000256" key="6">
    <source>
        <dbReference type="SAM" id="SignalP"/>
    </source>
</evidence>
<evidence type="ECO:0000256" key="3">
    <source>
        <dbReference type="ARBA" id="ARBA00022807"/>
    </source>
</evidence>
<evidence type="ECO:0000256" key="1">
    <source>
        <dbReference type="ARBA" id="ARBA00022670"/>
    </source>
</evidence>
<dbReference type="EMBL" id="QREV01000002">
    <property type="protein sequence ID" value="RDU50993.1"/>
    <property type="molecule type" value="Genomic_DNA"/>
</dbReference>
<dbReference type="GO" id="GO:0006508">
    <property type="term" value="P:proteolysis"/>
    <property type="evidence" value="ECO:0007669"/>
    <property type="project" value="UniProtKB-KW"/>
</dbReference>
<evidence type="ECO:0000313" key="7">
    <source>
        <dbReference type="EMBL" id="MBC8600364.1"/>
    </source>
</evidence>
<accession>A0A3D8HJD9</accession>
<dbReference type="GO" id="GO:0070005">
    <property type="term" value="F:cysteine-type aminopeptidase activity"/>
    <property type="evidence" value="ECO:0007669"/>
    <property type="project" value="InterPro"/>
</dbReference>
<keyword evidence="3 4" id="KW-0788">Thiol protease</keyword>
<protein>
    <recommendedName>
        <fullName evidence="4">Aminopeptidase</fullName>
    </recommendedName>
</protein>
<proteinExistence type="inferred from homology"/>
<dbReference type="PANTHER" id="PTHR10363">
    <property type="entry name" value="BLEOMYCIN HYDROLASE"/>
    <property type="match status" value="1"/>
</dbReference>
<organism evidence="8 9">
    <name type="scientific">Parabacteroides acidifaciens</name>
    <dbReference type="NCBI Taxonomy" id="2290935"/>
    <lineage>
        <taxon>Bacteria</taxon>
        <taxon>Pseudomonadati</taxon>
        <taxon>Bacteroidota</taxon>
        <taxon>Bacteroidia</taxon>
        <taxon>Bacteroidales</taxon>
        <taxon>Tannerellaceae</taxon>
        <taxon>Parabacteroides</taxon>
    </lineage>
</organism>
<keyword evidence="1 4" id="KW-0645">Protease</keyword>
<dbReference type="Proteomes" id="UP000629596">
    <property type="component" value="Unassembled WGS sequence"/>
</dbReference>
<feature type="active site" evidence="5">
    <location>
        <position position="56"/>
    </location>
</feature>
<dbReference type="AlphaFoldDB" id="A0A3D8HJD9"/>
<evidence type="ECO:0000256" key="2">
    <source>
        <dbReference type="ARBA" id="ARBA00022801"/>
    </source>
</evidence>
<dbReference type="PANTHER" id="PTHR10363:SF2">
    <property type="entry name" value="BLEOMYCIN HYDROLASE"/>
    <property type="match status" value="1"/>
</dbReference>
<comment type="caution">
    <text evidence="8">The sequence shown here is derived from an EMBL/GenBank/DDBJ whole genome shotgun (WGS) entry which is preliminary data.</text>
</comment>
<dbReference type="Pfam" id="PF03051">
    <property type="entry name" value="Peptidase_C1_2"/>
    <property type="match status" value="2"/>
</dbReference>
<dbReference type="GO" id="GO:0005737">
    <property type="term" value="C:cytoplasm"/>
    <property type="evidence" value="ECO:0007669"/>
    <property type="project" value="TreeGrafter"/>
</dbReference>
<dbReference type="InterPro" id="IPR000169">
    <property type="entry name" value="Pept_cys_AS"/>
</dbReference>
<keyword evidence="10" id="KW-1185">Reference proteome</keyword>
<evidence type="ECO:0000313" key="9">
    <source>
        <dbReference type="Proteomes" id="UP000256321"/>
    </source>
</evidence>
<evidence type="ECO:0000313" key="8">
    <source>
        <dbReference type="EMBL" id="RDU50993.1"/>
    </source>
</evidence>
<dbReference type="PIRSF" id="PIRSF005700">
    <property type="entry name" value="PepC"/>
    <property type="match status" value="1"/>
</dbReference>
<dbReference type="GO" id="GO:0009636">
    <property type="term" value="P:response to toxic substance"/>
    <property type="evidence" value="ECO:0007669"/>
    <property type="project" value="TreeGrafter"/>
</dbReference>
<dbReference type="InterPro" id="IPR004134">
    <property type="entry name" value="Peptidase_C1B"/>
</dbReference>
<gene>
    <name evidence="8" type="ORF">DWU89_01370</name>
    <name evidence="7" type="ORF">H8784_01355</name>
</gene>
<dbReference type="Proteomes" id="UP000256321">
    <property type="component" value="Unassembled WGS sequence"/>
</dbReference>